<evidence type="ECO:0000313" key="1">
    <source>
        <dbReference type="EMBL" id="SQB29027.1"/>
    </source>
</evidence>
<dbReference type="Proteomes" id="UP000251584">
    <property type="component" value="Unassembled WGS sequence"/>
</dbReference>
<protein>
    <submittedName>
        <fullName evidence="1">Uncharacterized protein</fullName>
    </submittedName>
</protein>
<proteinExistence type="predicted"/>
<accession>A0A2X2VQ99</accession>
<gene>
    <name evidence="1" type="ORF">NCTC10786_02799</name>
</gene>
<organism evidence="1 2">
    <name type="scientific">Citrobacter koseri</name>
    <name type="common">Citrobacter diversus</name>
    <dbReference type="NCBI Taxonomy" id="545"/>
    <lineage>
        <taxon>Bacteria</taxon>
        <taxon>Pseudomonadati</taxon>
        <taxon>Pseudomonadota</taxon>
        <taxon>Gammaproteobacteria</taxon>
        <taxon>Enterobacterales</taxon>
        <taxon>Enterobacteriaceae</taxon>
        <taxon>Citrobacter</taxon>
    </lineage>
</organism>
<reference evidence="1 2" key="1">
    <citation type="submission" date="2018-06" db="EMBL/GenBank/DDBJ databases">
        <authorList>
            <consortium name="Pathogen Informatics"/>
            <person name="Doyle S."/>
        </authorList>
    </citation>
    <scope>NUCLEOTIDE SEQUENCE [LARGE SCALE GENOMIC DNA]</scope>
    <source>
        <strain evidence="1 2">NCTC10786</strain>
    </source>
</reference>
<dbReference type="AlphaFoldDB" id="A0A2X2VQ99"/>
<evidence type="ECO:0000313" key="2">
    <source>
        <dbReference type="Proteomes" id="UP000251584"/>
    </source>
</evidence>
<sequence length="45" mass="4884">MDNRSAPAPRNREETGVKASMQHFVDDSLMATTLSGRYDAGASLE</sequence>
<name>A0A2X2VQ99_CITKO</name>
<dbReference type="EMBL" id="UAVY01000004">
    <property type="protein sequence ID" value="SQB29027.1"/>
    <property type="molecule type" value="Genomic_DNA"/>
</dbReference>